<organism evidence="14">
    <name type="scientific">Graphocephala atropunctata</name>
    <dbReference type="NCBI Taxonomy" id="36148"/>
    <lineage>
        <taxon>Eukaryota</taxon>
        <taxon>Metazoa</taxon>
        <taxon>Ecdysozoa</taxon>
        <taxon>Arthropoda</taxon>
        <taxon>Hexapoda</taxon>
        <taxon>Insecta</taxon>
        <taxon>Pterygota</taxon>
        <taxon>Neoptera</taxon>
        <taxon>Paraneoptera</taxon>
        <taxon>Hemiptera</taxon>
        <taxon>Auchenorrhyncha</taxon>
        <taxon>Membracoidea</taxon>
        <taxon>Cicadellidae</taxon>
        <taxon>Cicadellinae</taxon>
        <taxon>Cicadellini</taxon>
        <taxon>Graphocephala</taxon>
    </lineage>
</organism>
<comment type="function">
    <text evidence="9">Forms a complex with DNA polymerase epsilon subunit POLE3 and binds naked DNA, which is then incorporated into chromatin, aided by the nucleosome remodeling activity of ISWI/SNF2H and ACF1. Does not enhance nucleosome sliding activity of the ACF-5 ISWI chromatin remodeling complex.</text>
</comment>
<dbReference type="FunFam" id="1.10.20.10:FF:000048">
    <property type="entry name" value="Chromatin accessibility complex subunit 1"/>
    <property type="match status" value="1"/>
</dbReference>
<evidence type="ECO:0000256" key="3">
    <source>
        <dbReference type="ARBA" id="ARBA00022679"/>
    </source>
</evidence>
<dbReference type="GO" id="GO:0003677">
    <property type="term" value="F:DNA binding"/>
    <property type="evidence" value="ECO:0007669"/>
    <property type="project" value="UniProtKB-KW"/>
</dbReference>
<keyword evidence="7" id="KW-0238">DNA-binding</keyword>
<evidence type="ECO:0000256" key="1">
    <source>
        <dbReference type="ARBA" id="ARBA00004123"/>
    </source>
</evidence>
<evidence type="ECO:0000313" key="14">
    <source>
        <dbReference type="EMBL" id="JAT27381.1"/>
    </source>
</evidence>
<dbReference type="PANTHER" id="PTHR10252:SF54">
    <property type="entry name" value="CHROMATIN ACCESSIBILITY COMPLEX PROTEIN 1"/>
    <property type="match status" value="1"/>
</dbReference>
<keyword evidence="6" id="KW-0175">Coiled coil</keyword>
<reference evidence="14" key="1">
    <citation type="submission" date="2015-11" db="EMBL/GenBank/DDBJ databases">
        <title>De novo transcriptome assembly of four potential Pierce s Disease insect vectors from Arizona vineyards.</title>
        <authorList>
            <person name="Tassone E.E."/>
        </authorList>
    </citation>
    <scope>NUCLEOTIDE SEQUENCE</scope>
</reference>
<evidence type="ECO:0000256" key="12">
    <source>
        <dbReference type="ARBA" id="ARBA00083235"/>
    </source>
</evidence>
<proteinExistence type="predicted"/>
<dbReference type="PANTHER" id="PTHR10252">
    <property type="entry name" value="HISTONE-LIKE TRANSCRIPTION FACTOR CCAAT-RELATED"/>
    <property type="match status" value="1"/>
</dbReference>
<keyword evidence="3" id="KW-0808">Transferase</keyword>
<evidence type="ECO:0000256" key="6">
    <source>
        <dbReference type="ARBA" id="ARBA00023054"/>
    </source>
</evidence>
<dbReference type="SUPFAM" id="SSF47113">
    <property type="entry name" value="Histone-fold"/>
    <property type="match status" value="1"/>
</dbReference>
<feature type="domain" description="Transcription factor CBF/NF-Y/archaeal histone" evidence="13">
    <location>
        <begin position="8"/>
        <end position="56"/>
    </location>
</feature>
<keyword evidence="4" id="KW-0548">Nucleotidyltransferase</keyword>
<dbReference type="CDD" id="cd22924">
    <property type="entry name" value="HFD_CHRAC1-like"/>
    <property type="match status" value="1"/>
</dbReference>
<evidence type="ECO:0000256" key="10">
    <source>
        <dbReference type="ARBA" id="ARBA00062516"/>
    </source>
</evidence>
<dbReference type="EMBL" id="GEBQ01012596">
    <property type="protein sequence ID" value="JAT27381.1"/>
    <property type="molecule type" value="Transcribed_RNA"/>
</dbReference>
<keyword evidence="2" id="KW-0597">Phosphoprotein</keyword>
<keyword evidence="8" id="KW-0539">Nucleus</keyword>
<comment type="subcellular location">
    <subcellularLocation>
        <location evidence="1">Nucleus</location>
    </subcellularLocation>
</comment>
<keyword evidence="5" id="KW-0007">Acetylation</keyword>
<evidence type="ECO:0000256" key="2">
    <source>
        <dbReference type="ARBA" id="ARBA00022553"/>
    </source>
</evidence>
<evidence type="ECO:0000256" key="7">
    <source>
        <dbReference type="ARBA" id="ARBA00023125"/>
    </source>
</evidence>
<evidence type="ECO:0000256" key="5">
    <source>
        <dbReference type="ARBA" id="ARBA00022990"/>
    </source>
</evidence>
<dbReference type="GO" id="GO:0046982">
    <property type="term" value="F:protein heterodimerization activity"/>
    <property type="evidence" value="ECO:0007669"/>
    <property type="project" value="InterPro"/>
</dbReference>
<evidence type="ECO:0000256" key="9">
    <source>
        <dbReference type="ARBA" id="ARBA00059032"/>
    </source>
</evidence>
<dbReference type="GO" id="GO:0016779">
    <property type="term" value="F:nucleotidyltransferase activity"/>
    <property type="evidence" value="ECO:0007669"/>
    <property type="project" value="UniProtKB-KW"/>
</dbReference>
<dbReference type="Gene3D" id="1.10.20.10">
    <property type="entry name" value="Histone, subunit A"/>
    <property type="match status" value="1"/>
</dbReference>
<name>A0A1B6LUM2_9HEMI</name>
<sequence>MSKSKELQLPISRIRTIMKSSPDVENISQDALYLITRATELFIQYLARESYKLCETKELDYKQLAEVVQTSDNMMFLREILPRKITVKEYKSIMEKKKENKDEDEDSD</sequence>
<dbReference type="Pfam" id="PF00808">
    <property type="entry name" value="CBFD_NFYB_HMF"/>
    <property type="match status" value="1"/>
</dbReference>
<dbReference type="InterPro" id="IPR009072">
    <property type="entry name" value="Histone-fold"/>
</dbReference>
<protein>
    <recommendedName>
        <fullName evidence="11">Chromatin accessibility complex protein 1</fullName>
    </recommendedName>
    <alternativeName>
        <fullName evidence="12">DNA polymerase epsilon subunit p15</fullName>
    </alternativeName>
</protein>
<comment type="subunit">
    <text evidence="10">Heterodimer with POLE3; binds to DNA. Component of the CHRAC ISWI chromatin remodeling complex at least composed of SMARCA5/SNF2H, BAZ1A/ACF1, CHRAC1 and POLE3; the complex preferentially binds DNA through the CHRAC1-POLE3 heterodimer and possesses ATP-dependent nucleosome-remodeling activity. Within the complex, the heterodimer with POLE3 interacts with SMARCA5/SNF2H; the interaction is direct and enhances nucleosome sliding activity by the SMARCA5/SNF2H and BAZ1A/ACF1 interaction. Within the complex, the heterodimer with POLE3 interacts with BAZ1A/ACF1; the interactions are direct.</text>
</comment>
<dbReference type="GO" id="GO:0006261">
    <property type="term" value="P:DNA-templated DNA replication"/>
    <property type="evidence" value="ECO:0007669"/>
    <property type="project" value="TreeGrafter"/>
</dbReference>
<evidence type="ECO:0000256" key="4">
    <source>
        <dbReference type="ARBA" id="ARBA00022695"/>
    </source>
</evidence>
<dbReference type="InterPro" id="IPR003958">
    <property type="entry name" value="CBFA_NFYB_domain"/>
</dbReference>
<dbReference type="InterPro" id="IPR050568">
    <property type="entry name" value="Transcr_DNA_Rep_Reg"/>
</dbReference>
<dbReference type="GO" id="GO:0008623">
    <property type="term" value="C:CHRAC"/>
    <property type="evidence" value="ECO:0007669"/>
    <property type="project" value="TreeGrafter"/>
</dbReference>
<accession>A0A1B6LUM2</accession>
<evidence type="ECO:0000256" key="11">
    <source>
        <dbReference type="ARBA" id="ARBA00071805"/>
    </source>
</evidence>
<evidence type="ECO:0000256" key="8">
    <source>
        <dbReference type="ARBA" id="ARBA00023242"/>
    </source>
</evidence>
<dbReference type="AlphaFoldDB" id="A0A1B6LUM2"/>
<dbReference type="GO" id="GO:0006338">
    <property type="term" value="P:chromatin remodeling"/>
    <property type="evidence" value="ECO:0007669"/>
    <property type="project" value="TreeGrafter"/>
</dbReference>
<gene>
    <name evidence="14" type="ORF">g.25353</name>
</gene>
<evidence type="ECO:0000259" key="13">
    <source>
        <dbReference type="Pfam" id="PF00808"/>
    </source>
</evidence>